<proteinExistence type="predicted"/>
<evidence type="ECO:0000313" key="2">
    <source>
        <dbReference type="EMBL" id="KZL48456.1"/>
    </source>
</evidence>
<evidence type="ECO:0000313" key="3">
    <source>
        <dbReference type="Proteomes" id="UP000076555"/>
    </source>
</evidence>
<protein>
    <recommendedName>
        <fullName evidence="1">Bacteriophage Mx8 p63 C-terminal domain-containing protein</fullName>
    </recommendedName>
</protein>
<accession>A0A166IIZ2</accession>
<sequence>MTNITHSGQINLGDFKVDCYVLEDGRRVISGSGMQSALKMLDEDSQPGGSRLTRHLNQKTLEPFFQEAKSKGHLDPIVCYKGKQLINGYESYALLDICDAFLEARKCSVSLGERQAIIAEQCEVIVRSFAKLGLIALIDEATGYQYERERDELQRLIDSYVSEELRAWTKTFPDVYYQEIFRLRGWDYTVTGIKKRPGVVGRWTNTFIYEQLPLGVLEELKIKTPKGARLFQSLTDDVGDVHLRSQLQSIITLMQVSDSWEEFFGKFKTLVERRNGKLTSDLRDFDDAE</sequence>
<name>A0A166IIZ2_NODSP</name>
<dbReference type="RefSeq" id="WP_063873926.1">
    <property type="nucleotide sequence ID" value="NZ_CAWMRI010000242.1"/>
</dbReference>
<gene>
    <name evidence="2" type="ORF">A2T98_17850</name>
</gene>
<comment type="caution">
    <text evidence="2">The sequence shown here is derived from an EMBL/GenBank/DDBJ whole genome shotgun (WGS) entry which is preliminary data.</text>
</comment>
<dbReference type="Proteomes" id="UP000076555">
    <property type="component" value="Unassembled WGS sequence"/>
</dbReference>
<dbReference type="Pfam" id="PF10546">
    <property type="entry name" value="P63C"/>
    <property type="match status" value="1"/>
</dbReference>
<dbReference type="EMBL" id="LWAJ01000242">
    <property type="protein sequence ID" value="KZL48456.1"/>
    <property type="molecule type" value="Genomic_DNA"/>
</dbReference>
<dbReference type="InterPro" id="IPR018874">
    <property type="entry name" value="Phage_Mx8_p63_C"/>
</dbReference>
<evidence type="ECO:0000259" key="1">
    <source>
        <dbReference type="Pfam" id="PF10546"/>
    </source>
</evidence>
<dbReference type="AlphaFoldDB" id="A0A166IIZ2"/>
<reference evidence="2 3" key="1">
    <citation type="submission" date="2016-04" db="EMBL/GenBank/DDBJ databases">
        <title>Draft Genome Assembly of the Bloom-forming Cyanobacterium Nodularia spumigena Strain CENA596 in Shrimp Production Ponds.</title>
        <authorList>
            <person name="Popin R.V."/>
            <person name="Rigonato J."/>
            <person name="Abreu V.A."/>
            <person name="Andreote A.P."/>
            <person name="Silveira S.B."/>
            <person name="Odebrecht C."/>
            <person name="Fiore M.F."/>
        </authorList>
    </citation>
    <scope>NUCLEOTIDE SEQUENCE [LARGE SCALE GENOMIC DNA]</scope>
    <source>
        <strain evidence="2 3">CENA596</strain>
    </source>
</reference>
<organism evidence="2 3">
    <name type="scientific">Nodularia spumigena CENA596</name>
    <dbReference type="NCBI Taxonomy" id="1819295"/>
    <lineage>
        <taxon>Bacteria</taxon>
        <taxon>Bacillati</taxon>
        <taxon>Cyanobacteriota</taxon>
        <taxon>Cyanophyceae</taxon>
        <taxon>Nostocales</taxon>
        <taxon>Nodulariaceae</taxon>
        <taxon>Nodularia</taxon>
    </lineage>
</organism>
<feature type="domain" description="Bacteriophage Mx8 p63 C-terminal" evidence="1">
    <location>
        <begin position="157"/>
        <end position="243"/>
    </location>
</feature>
<dbReference type="OrthoDB" id="4762429at2"/>